<organism evidence="1 2">
    <name type="scientific">Bionectria ochroleuca</name>
    <name type="common">Gliocladium roseum</name>
    <dbReference type="NCBI Taxonomy" id="29856"/>
    <lineage>
        <taxon>Eukaryota</taxon>
        <taxon>Fungi</taxon>
        <taxon>Dikarya</taxon>
        <taxon>Ascomycota</taxon>
        <taxon>Pezizomycotina</taxon>
        <taxon>Sordariomycetes</taxon>
        <taxon>Hypocreomycetidae</taxon>
        <taxon>Hypocreales</taxon>
        <taxon>Bionectriaceae</taxon>
        <taxon>Clonostachys</taxon>
    </lineage>
</organism>
<dbReference type="Proteomes" id="UP000766486">
    <property type="component" value="Unassembled WGS sequence"/>
</dbReference>
<protein>
    <recommendedName>
        <fullName evidence="3">FHA domain-containing protein</fullName>
    </recommendedName>
</protein>
<comment type="caution">
    <text evidence="1">The sequence shown here is derived from an EMBL/GenBank/DDBJ whole genome shotgun (WGS) entry which is preliminary data.</text>
</comment>
<name>A0ABY6UPJ9_BIOOC</name>
<evidence type="ECO:0000313" key="2">
    <source>
        <dbReference type="Proteomes" id="UP000766486"/>
    </source>
</evidence>
<keyword evidence="2" id="KW-1185">Reference proteome</keyword>
<proteinExistence type="predicted"/>
<evidence type="ECO:0008006" key="3">
    <source>
        <dbReference type="Google" id="ProtNLM"/>
    </source>
</evidence>
<dbReference type="EMBL" id="CABFNS010000837">
    <property type="protein sequence ID" value="VUC31923.1"/>
    <property type="molecule type" value="Genomic_DNA"/>
</dbReference>
<gene>
    <name evidence="1" type="ORF">CLO192961_LOCUS315777</name>
</gene>
<accession>A0ABY6UPJ9</accession>
<evidence type="ECO:0000313" key="1">
    <source>
        <dbReference type="EMBL" id="VUC31923.1"/>
    </source>
</evidence>
<sequence length="185" mass="20260">MAARASYPATLYLAPVSSRGLEAPQHPDNKRYVSEATTSEPDFEAGFHVPSIPADWVSTRLGPQGDVVLPRMTISAVHVAFEIHPVTNIILLSVRTKHALGVRVAILSEDDEEIEPMLGDGAITYGCRDQEAGVARLKKKAVGQYEDSLRRAENVHSRLMPAETDEHEACSSYNTRIHMAKSLAI</sequence>
<reference evidence="1 2" key="1">
    <citation type="submission" date="2019-06" db="EMBL/GenBank/DDBJ databases">
        <authorList>
            <person name="Broberg M."/>
        </authorList>
    </citation>
    <scope>NUCLEOTIDE SEQUENCE [LARGE SCALE GENOMIC DNA]</scope>
</reference>